<dbReference type="Pfam" id="PF07993">
    <property type="entry name" value="NAD_binding_4"/>
    <property type="match status" value="1"/>
</dbReference>
<dbReference type="OrthoDB" id="429813at2759"/>
<dbReference type="PROSITE" id="PS51257">
    <property type="entry name" value="PROKAR_LIPOPROTEIN"/>
    <property type="match status" value="1"/>
</dbReference>
<proteinExistence type="inferred from homology"/>
<comment type="catalytic activity">
    <reaction evidence="1">
        <text>a long-chain fatty acyl-CoA + 2 NADPH + 2 H(+) = a long-chain primary fatty alcohol + 2 NADP(+) + CoA</text>
        <dbReference type="Rhea" id="RHEA:52716"/>
        <dbReference type="ChEBI" id="CHEBI:15378"/>
        <dbReference type="ChEBI" id="CHEBI:57287"/>
        <dbReference type="ChEBI" id="CHEBI:57783"/>
        <dbReference type="ChEBI" id="CHEBI:58349"/>
        <dbReference type="ChEBI" id="CHEBI:77396"/>
        <dbReference type="ChEBI" id="CHEBI:83139"/>
        <dbReference type="EC" id="1.2.1.84"/>
    </reaction>
</comment>
<evidence type="ECO:0000256" key="1">
    <source>
        <dbReference type="RuleBase" id="RU363097"/>
    </source>
</evidence>
<dbReference type="GO" id="GO:0005777">
    <property type="term" value="C:peroxisome"/>
    <property type="evidence" value="ECO:0007669"/>
    <property type="project" value="TreeGrafter"/>
</dbReference>
<comment type="similarity">
    <text evidence="1">Belongs to the fatty acyl-CoA reductase family.</text>
</comment>
<dbReference type="GO" id="GO:0102965">
    <property type="term" value="F:alcohol-forming long-chain fatty acyl-CoA reductase activity"/>
    <property type="evidence" value="ECO:0007669"/>
    <property type="project" value="UniProtKB-EC"/>
</dbReference>
<dbReference type="GO" id="GO:0080019">
    <property type="term" value="F:alcohol-forming very long-chain fatty acyl-CoA reductase activity"/>
    <property type="evidence" value="ECO:0007669"/>
    <property type="project" value="InterPro"/>
</dbReference>
<reference evidence="4" key="1">
    <citation type="journal article" date="2017" name="Genome Biol.">
        <title>Comparative genomics reveals high biological diversity and specific adaptations in the industrially and medically important fungal genus Aspergillus.</title>
        <authorList>
            <person name="de Vries R.P."/>
            <person name="Riley R."/>
            <person name="Wiebenga A."/>
            <person name="Aguilar-Osorio G."/>
            <person name="Amillis S."/>
            <person name="Uchima C.A."/>
            <person name="Anderluh G."/>
            <person name="Asadollahi M."/>
            <person name="Askin M."/>
            <person name="Barry K."/>
            <person name="Battaglia E."/>
            <person name="Bayram O."/>
            <person name="Benocci T."/>
            <person name="Braus-Stromeyer S.A."/>
            <person name="Caldana C."/>
            <person name="Canovas D."/>
            <person name="Cerqueira G.C."/>
            <person name="Chen F."/>
            <person name="Chen W."/>
            <person name="Choi C."/>
            <person name="Clum A."/>
            <person name="Dos Santos R.A."/>
            <person name="Damasio A.R."/>
            <person name="Diallinas G."/>
            <person name="Emri T."/>
            <person name="Fekete E."/>
            <person name="Flipphi M."/>
            <person name="Freyberg S."/>
            <person name="Gallo A."/>
            <person name="Gournas C."/>
            <person name="Habgood R."/>
            <person name="Hainaut M."/>
            <person name="Harispe M.L."/>
            <person name="Henrissat B."/>
            <person name="Hilden K.S."/>
            <person name="Hope R."/>
            <person name="Hossain A."/>
            <person name="Karabika E."/>
            <person name="Karaffa L."/>
            <person name="Karanyi Z."/>
            <person name="Krasevec N."/>
            <person name="Kuo A."/>
            <person name="Kusch H."/>
            <person name="LaButti K."/>
            <person name="Lagendijk E.L."/>
            <person name="Lapidus A."/>
            <person name="Levasseur A."/>
            <person name="Lindquist E."/>
            <person name="Lipzen A."/>
            <person name="Logrieco A.F."/>
            <person name="MacCabe A."/>
            <person name="Maekelae M.R."/>
            <person name="Malavazi I."/>
            <person name="Melin P."/>
            <person name="Meyer V."/>
            <person name="Mielnichuk N."/>
            <person name="Miskei M."/>
            <person name="Molnar A.P."/>
            <person name="Mule G."/>
            <person name="Ngan C.Y."/>
            <person name="Orejas M."/>
            <person name="Orosz E."/>
            <person name="Ouedraogo J.P."/>
            <person name="Overkamp K.M."/>
            <person name="Park H.-S."/>
            <person name="Perrone G."/>
            <person name="Piumi F."/>
            <person name="Punt P.J."/>
            <person name="Ram A.F."/>
            <person name="Ramon A."/>
            <person name="Rauscher S."/>
            <person name="Record E."/>
            <person name="Riano-Pachon D.M."/>
            <person name="Robert V."/>
            <person name="Roehrig J."/>
            <person name="Ruller R."/>
            <person name="Salamov A."/>
            <person name="Salih N.S."/>
            <person name="Samson R.A."/>
            <person name="Sandor E."/>
            <person name="Sanguinetti M."/>
            <person name="Schuetze T."/>
            <person name="Sepcic K."/>
            <person name="Shelest E."/>
            <person name="Sherlock G."/>
            <person name="Sophianopoulou V."/>
            <person name="Squina F.M."/>
            <person name="Sun H."/>
            <person name="Susca A."/>
            <person name="Todd R.B."/>
            <person name="Tsang A."/>
            <person name="Unkles S.E."/>
            <person name="van de Wiele N."/>
            <person name="van Rossen-Uffink D."/>
            <person name="Oliveira J.V."/>
            <person name="Vesth T.C."/>
            <person name="Visser J."/>
            <person name="Yu J.-H."/>
            <person name="Zhou M."/>
            <person name="Andersen M.R."/>
            <person name="Archer D.B."/>
            <person name="Baker S.E."/>
            <person name="Benoit I."/>
            <person name="Brakhage A.A."/>
            <person name="Braus G.H."/>
            <person name="Fischer R."/>
            <person name="Frisvad J.C."/>
            <person name="Goldman G.H."/>
            <person name="Houbraken J."/>
            <person name="Oakley B."/>
            <person name="Pocsi I."/>
            <person name="Scazzocchio C."/>
            <person name="Seiboth B."/>
            <person name="vanKuyk P.A."/>
            <person name="Wortman J."/>
            <person name="Dyer P.S."/>
            <person name="Grigoriev I.V."/>
        </authorList>
    </citation>
    <scope>NUCLEOTIDE SEQUENCE [LARGE SCALE GENOMIC DNA]</scope>
    <source>
        <strain evidence="4">CBS 506.65</strain>
    </source>
</reference>
<sequence>MSRAEEILRTGYARLFAAETVFLTGATGSLGGCLLYKLALQLPTRKVFILVRGSDKEAIEKWRRNMPEQSEAIAGSKKVHFVLGDILKAEFGIDPSTLERLRDEVTLVIHAAANISFAANISHAVKNNCLPCLELAQMVSQFRRLRLLIQISTAYVSSFLPDGFVHERLYHLTDDGDAEEELANILSTGNSPQTARFSSSYAHAKQIMERLLIQRYPLLPVLIVRPTIFAPSLRDPFPLYGPEDSTPMNKFARFFFSDRGGTQVWHATEGHRTGANVLDEIPVDLVANAILLHGAARTKGIIHLGAELYMRRTFDEFLAETRNHAPPAVQRHLPTVVFTEDRSTPQCFLAELVRAGTRDWRFDCGKSYWVKQVAGPLSLEVCRQEVEQITAKRLQEIYRSNALDSKL</sequence>
<dbReference type="PANTHER" id="PTHR11011">
    <property type="entry name" value="MALE STERILITY PROTEIN 2-RELATED"/>
    <property type="match status" value="1"/>
</dbReference>
<dbReference type="Proteomes" id="UP000184188">
    <property type="component" value="Unassembled WGS sequence"/>
</dbReference>
<dbReference type="SUPFAM" id="SSF51735">
    <property type="entry name" value="NAD(P)-binding Rossmann-fold domains"/>
    <property type="match status" value="1"/>
</dbReference>
<dbReference type="InterPro" id="IPR013120">
    <property type="entry name" value="FAR_NAD-bd"/>
</dbReference>
<dbReference type="STRING" id="1073090.A0A1L9SFK2"/>
<keyword evidence="1" id="KW-0521">NADP</keyword>
<evidence type="ECO:0000313" key="4">
    <source>
        <dbReference type="Proteomes" id="UP000184188"/>
    </source>
</evidence>
<dbReference type="Gene3D" id="3.40.50.720">
    <property type="entry name" value="NAD(P)-binding Rossmann-like Domain"/>
    <property type="match status" value="1"/>
</dbReference>
<dbReference type="GeneID" id="34615988"/>
<feature type="domain" description="Thioester reductase (TE)" evidence="2">
    <location>
        <begin position="23"/>
        <end position="290"/>
    </location>
</feature>
<dbReference type="EMBL" id="KV878344">
    <property type="protein sequence ID" value="OJJ45867.1"/>
    <property type="molecule type" value="Genomic_DNA"/>
</dbReference>
<evidence type="ECO:0000313" key="3">
    <source>
        <dbReference type="EMBL" id="OJJ45867.1"/>
    </source>
</evidence>
<dbReference type="PANTHER" id="PTHR11011:SF45">
    <property type="entry name" value="FATTY ACYL-COA REDUCTASE CG8306-RELATED"/>
    <property type="match status" value="1"/>
</dbReference>
<dbReference type="InterPro" id="IPR026055">
    <property type="entry name" value="FAR"/>
</dbReference>
<comment type="function">
    <text evidence="1">Catalyzes the reduction of fatty acyl-CoA to fatty alcohols.</text>
</comment>
<keyword evidence="4" id="KW-1185">Reference proteome</keyword>
<keyword evidence="1" id="KW-0443">Lipid metabolism</keyword>
<dbReference type="GO" id="GO:0035336">
    <property type="term" value="P:long-chain fatty-acyl-CoA metabolic process"/>
    <property type="evidence" value="ECO:0007669"/>
    <property type="project" value="TreeGrafter"/>
</dbReference>
<accession>A0A1L9SFK2</accession>
<keyword evidence="1" id="KW-0560">Oxidoreductase</keyword>
<evidence type="ECO:0000259" key="2">
    <source>
        <dbReference type="Pfam" id="PF07993"/>
    </source>
</evidence>
<dbReference type="AlphaFoldDB" id="A0A1L9SFK2"/>
<protein>
    <recommendedName>
        <fullName evidence="1">Fatty acyl-CoA reductase</fullName>
        <ecNumber evidence="1">1.2.1.84</ecNumber>
    </recommendedName>
</protein>
<gene>
    <name evidence="3" type="ORF">ASPZODRAFT_68636</name>
</gene>
<dbReference type="InterPro" id="IPR036291">
    <property type="entry name" value="NAD(P)-bd_dom_sf"/>
</dbReference>
<keyword evidence="1" id="KW-0444">Lipid biosynthesis</keyword>
<dbReference type="RefSeq" id="XP_022580377.1">
    <property type="nucleotide sequence ID" value="XM_022729524.1"/>
</dbReference>
<dbReference type="EC" id="1.2.1.84" evidence="1"/>
<name>A0A1L9SFK2_9EURO</name>
<organism evidence="3 4">
    <name type="scientific">Penicilliopsis zonata CBS 506.65</name>
    <dbReference type="NCBI Taxonomy" id="1073090"/>
    <lineage>
        <taxon>Eukaryota</taxon>
        <taxon>Fungi</taxon>
        <taxon>Dikarya</taxon>
        <taxon>Ascomycota</taxon>
        <taxon>Pezizomycotina</taxon>
        <taxon>Eurotiomycetes</taxon>
        <taxon>Eurotiomycetidae</taxon>
        <taxon>Eurotiales</taxon>
        <taxon>Aspergillaceae</taxon>
        <taxon>Penicilliopsis</taxon>
    </lineage>
</organism>
<dbReference type="VEuPathDB" id="FungiDB:ASPZODRAFT_68636"/>